<organism evidence="1 2">
    <name type="scientific">Dreissena polymorpha</name>
    <name type="common">Zebra mussel</name>
    <name type="synonym">Mytilus polymorpha</name>
    <dbReference type="NCBI Taxonomy" id="45954"/>
    <lineage>
        <taxon>Eukaryota</taxon>
        <taxon>Metazoa</taxon>
        <taxon>Spiralia</taxon>
        <taxon>Lophotrochozoa</taxon>
        <taxon>Mollusca</taxon>
        <taxon>Bivalvia</taxon>
        <taxon>Autobranchia</taxon>
        <taxon>Heteroconchia</taxon>
        <taxon>Euheterodonta</taxon>
        <taxon>Imparidentia</taxon>
        <taxon>Neoheterodontei</taxon>
        <taxon>Myida</taxon>
        <taxon>Dreissenoidea</taxon>
        <taxon>Dreissenidae</taxon>
        <taxon>Dreissena</taxon>
    </lineage>
</organism>
<accession>A0A9D3YEF3</accession>
<protein>
    <submittedName>
        <fullName evidence="1">Uncharacterized protein</fullName>
    </submittedName>
</protein>
<keyword evidence="2" id="KW-1185">Reference proteome</keyword>
<dbReference type="AlphaFoldDB" id="A0A9D3YEF3"/>
<dbReference type="EMBL" id="JAIWYP010000016">
    <property type="protein sequence ID" value="KAH3697271.1"/>
    <property type="molecule type" value="Genomic_DNA"/>
</dbReference>
<sequence>MLMAFTVCDISRALPRTYDRYPDAKSLKVASSLLTVNICTSAMSSDITTSASSAINDDTGNMSSPAFS</sequence>
<dbReference type="Proteomes" id="UP000828390">
    <property type="component" value="Unassembled WGS sequence"/>
</dbReference>
<reference evidence="1" key="2">
    <citation type="submission" date="2020-11" db="EMBL/GenBank/DDBJ databases">
        <authorList>
            <person name="McCartney M.A."/>
            <person name="Auch B."/>
            <person name="Kono T."/>
            <person name="Mallez S."/>
            <person name="Becker A."/>
            <person name="Gohl D.M."/>
            <person name="Silverstein K.A.T."/>
            <person name="Koren S."/>
            <person name="Bechman K.B."/>
            <person name="Herman A."/>
            <person name="Abrahante J.E."/>
            <person name="Garbe J."/>
        </authorList>
    </citation>
    <scope>NUCLEOTIDE SEQUENCE</scope>
    <source>
        <strain evidence="1">Duluth1</strain>
        <tissue evidence="1">Whole animal</tissue>
    </source>
</reference>
<name>A0A9D3YEF3_DREPO</name>
<proteinExistence type="predicted"/>
<gene>
    <name evidence="1" type="ORF">DPMN_084763</name>
</gene>
<evidence type="ECO:0000313" key="2">
    <source>
        <dbReference type="Proteomes" id="UP000828390"/>
    </source>
</evidence>
<evidence type="ECO:0000313" key="1">
    <source>
        <dbReference type="EMBL" id="KAH3697271.1"/>
    </source>
</evidence>
<reference evidence="1" key="1">
    <citation type="journal article" date="2019" name="bioRxiv">
        <title>The Genome of the Zebra Mussel, Dreissena polymorpha: A Resource for Invasive Species Research.</title>
        <authorList>
            <person name="McCartney M.A."/>
            <person name="Auch B."/>
            <person name="Kono T."/>
            <person name="Mallez S."/>
            <person name="Zhang Y."/>
            <person name="Obille A."/>
            <person name="Becker A."/>
            <person name="Abrahante J.E."/>
            <person name="Garbe J."/>
            <person name="Badalamenti J.P."/>
            <person name="Herman A."/>
            <person name="Mangelson H."/>
            <person name="Liachko I."/>
            <person name="Sullivan S."/>
            <person name="Sone E.D."/>
            <person name="Koren S."/>
            <person name="Silverstein K.A.T."/>
            <person name="Beckman K.B."/>
            <person name="Gohl D.M."/>
        </authorList>
    </citation>
    <scope>NUCLEOTIDE SEQUENCE</scope>
    <source>
        <strain evidence="1">Duluth1</strain>
        <tissue evidence="1">Whole animal</tissue>
    </source>
</reference>
<comment type="caution">
    <text evidence="1">The sequence shown here is derived from an EMBL/GenBank/DDBJ whole genome shotgun (WGS) entry which is preliminary data.</text>
</comment>